<evidence type="ECO:0000256" key="6">
    <source>
        <dbReference type="ARBA" id="ARBA00022840"/>
    </source>
</evidence>
<protein>
    <recommendedName>
        <fullName evidence="2">hydroxymethylpyrimidine kinase</fullName>
        <ecNumber evidence="2">2.7.1.49</ecNumber>
    </recommendedName>
</protein>
<name>A0A077DHI0_9BURK</name>
<dbReference type="GO" id="GO:0008902">
    <property type="term" value="F:hydroxymethylpyrimidine kinase activity"/>
    <property type="evidence" value="ECO:0007669"/>
    <property type="project" value="UniProtKB-EC"/>
</dbReference>
<dbReference type="EC" id="2.7.1.49" evidence="2"/>
<dbReference type="GO" id="GO:0005829">
    <property type="term" value="C:cytosol"/>
    <property type="evidence" value="ECO:0007669"/>
    <property type="project" value="TreeGrafter"/>
</dbReference>
<keyword evidence="5 8" id="KW-0418">Kinase</keyword>
<dbReference type="AlphaFoldDB" id="A0A077DHI0"/>
<dbReference type="InterPro" id="IPR029056">
    <property type="entry name" value="Ribokinase-like"/>
</dbReference>
<dbReference type="NCBIfam" id="TIGR00097">
    <property type="entry name" value="HMP-P_kinase"/>
    <property type="match status" value="1"/>
</dbReference>
<comment type="pathway">
    <text evidence="1">Cofactor biosynthesis; thiamine diphosphate biosynthesis.</text>
</comment>
<dbReference type="GO" id="GO:0008972">
    <property type="term" value="F:phosphomethylpyrimidine kinase activity"/>
    <property type="evidence" value="ECO:0007669"/>
    <property type="project" value="InterPro"/>
</dbReference>
<reference evidence="8 9" key="1">
    <citation type="journal article" date="2014" name="BMC Genomics">
        <title>A genomic perspective on a new bacterial genus and species from the Alcaligenaceae family, Basilea psittacipulmonis.</title>
        <authorList>
            <person name="Whiteson K.L."/>
            <person name="Hernandez D."/>
            <person name="Lazarevic V."/>
            <person name="Gaia N."/>
            <person name="Farinelli L."/>
            <person name="Francois P."/>
            <person name="Pilo P."/>
            <person name="Frey J."/>
            <person name="Schrenzel J."/>
        </authorList>
    </citation>
    <scope>NUCLEOTIDE SEQUENCE [LARGE SCALE GENOMIC DNA]</scope>
    <source>
        <strain evidence="8 9">DSM 24701</strain>
    </source>
</reference>
<organism evidence="8 9">
    <name type="scientific">Basilea psittacipulmonis DSM 24701</name>
    <dbReference type="NCBI Taxonomy" id="1072685"/>
    <lineage>
        <taxon>Bacteria</taxon>
        <taxon>Pseudomonadati</taxon>
        <taxon>Pseudomonadota</taxon>
        <taxon>Betaproteobacteria</taxon>
        <taxon>Burkholderiales</taxon>
        <taxon>Alcaligenaceae</taxon>
        <taxon>Basilea</taxon>
    </lineage>
</organism>
<dbReference type="eggNOG" id="COG0351">
    <property type="taxonomic scope" value="Bacteria"/>
</dbReference>
<sequence length="280" mass="30573">MNSSTIKNVLSIAGLDPSGGAGILADVKTISALGSYACAVITALTAQNTQAVTAVENVSPRFVAQEIDTLFADVTIHATKIGMLSEIPLIETVADRLIHWKAEKIVLDPVMVAKSGDHLLARNAIGALKEMLLPQSLIITPNLPEAAVLLNISVAENRKEMWRTAEQLHRLLNDSRPSWVLLKGGHAVGNEMVDMLYNGDKLYEYETQRINTKNTHGTGCTYSSAIATLLAQEYDVPDAVEHAHRWLHQAIIEADKLSVGHGHGSTHHFHAWWQTGRKNI</sequence>
<evidence type="ECO:0000256" key="4">
    <source>
        <dbReference type="ARBA" id="ARBA00022741"/>
    </source>
</evidence>
<dbReference type="OrthoDB" id="9810880at2"/>
<proteinExistence type="predicted"/>
<evidence type="ECO:0000313" key="8">
    <source>
        <dbReference type="EMBL" id="AIL33017.1"/>
    </source>
</evidence>
<keyword evidence="4" id="KW-0547">Nucleotide-binding</keyword>
<dbReference type="RefSeq" id="WP_038500434.1">
    <property type="nucleotide sequence ID" value="NZ_AFWK01000021.1"/>
</dbReference>
<dbReference type="GO" id="GO:0009229">
    <property type="term" value="P:thiamine diphosphate biosynthetic process"/>
    <property type="evidence" value="ECO:0007669"/>
    <property type="project" value="UniProtKB-UniPathway"/>
</dbReference>
<accession>A0A077DHI0</accession>
<dbReference type="Gene3D" id="3.40.1190.20">
    <property type="match status" value="1"/>
</dbReference>
<dbReference type="InterPro" id="IPR013749">
    <property type="entry name" value="PM/HMP-P_kinase-1"/>
</dbReference>
<dbReference type="EMBL" id="CP009238">
    <property type="protein sequence ID" value="AIL33017.1"/>
    <property type="molecule type" value="Genomic_DNA"/>
</dbReference>
<dbReference type="PANTHER" id="PTHR20858:SF17">
    <property type="entry name" value="HYDROXYMETHYLPYRIMIDINE_PHOSPHOMETHYLPYRIMIDINE KINASE THI20-RELATED"/>
    <property type="match status" value="1"/>
</dbReference>
<evidence type="ECO:0000256" key="5">
    <source>
        <dbReference type="ARBA" id="ARBA00022777"/>
    </source>
</evidence>
<feature type="domain" description="Pyridoxamine kinase/Phosphomethylpyrimidine kinase" evidence="7">
    <location>
        <begin position="16"/>
        <end position="267"/>
    </location>
</feature>
<evidence type="ECO:0000259" key="7">
    <source>
        <dbReference type="Pfam" id="PF08543"/>
    </source>
</evidence>
<gene>
    <name evidence="8" type="ORF">IX83_06550</name>
</gene>
<evidence type="ECO:0000256" key="2">
    <source>
        <dbReference type="ARBA" id="ARBA00012135"/>
    </source>
</evidence>
<dbReference type="HOGENOM" id="CLU_020520_0_1_4"/>
<dbReference type="UniPathway" id="UPA00060">
    <property type="reaction ID" value="UER00138"/>
</dbReference>
<evidence type="ECO:0000256" key="3">
    <source>
        <dbReference type="ARBA" id="ARBA00022679"/>
    </source>
</evidence>
<dbReference type="STRING" id="1072685.IX83_06550"/>
<dbReference type="Pfam" id="PF08543">
    <property type="entry name" value="Phos_pyr_kin"/>
    <property type="match status" value="1"/>
</dbReference>
<dbReference type="InterPro" id="IPR004399">
    <property type="entry name" value="HMP/HMP-P_kinase_dom"/>
</dbReference>
<dbReference type="KEGG" id="bpsi:IX83_06550"/>
<dbReference type="PANTHER" id="PTHR20858">
    <property type="entry name" value="PHOSPHOMETHYLPYRIMIDINE KINASE"/>
    <property type="match status" value="1"/>
</dbReference>
<keyword evidence="3" id="KW-0808">Transferase</keyword>
<keyword evidence="9" id="KW-1185">Reference proteome</keyword>
<dbReference type="SUPFAM" id="SSF53613">
    <property type="entry name" value="Ribokinase-like"/>
    <property type="match status" value="1"/>
</dbReference>
<dbReference type="Proteomes" id="UP000028945">
    <property type="component" value="Chromosome"/>
</dbReference>
<dbReference type="FunFam" id="3.40.1190.20:FF:000003">
    <property type="entry name" value="Phosphomethylpyrimidine kinase ThiD"/>
    <property type="match status" value="1"/>
</dbReference>
<keyword evidence="6" id="KW-0067">ATP-binding</keyword>
<dbReference type="CDD" id="cd01169">
    <property type="entry name" value="HMPP_kinase"/>
    <property type="match status" value="1"/>
</dbReference>
<evidence type="ECO:0000256" key="1">
    <source>
        <dbReference type="ARBA" id="ARBA00004948"/>
    </source>
</evidence>
<evidence type="ECO:0000313" key="9">
    <source>
        <dbReference type="Proteomes" id="UP000028945"/>
    </source>
</evidence>
<dbReference type="GO" id="GO:0009228">
    <property type="term" value="P:thiamine biosynthetic process"/>
    <property type="evidence" value="ECO:0007669"/>
    <property type="project" value="InterPro"/>
</dbReference>
<dbReference type="GO" id="GO:0005524">
    <property type="term" value="F:ATP binding"/>
    <property type="evidence" value="ECO:0007669"/>
    <property type="project" value="UniProtKB-KW"/>
</dbReference>